<comment type="caution">
    <text evidence="2">The sequence shown here is derived from an EMBL/GenBank/DDBJ whole genome shotgun (WGS) entry which is preliminary data.</text>
</comment>
<organism evidence="2 3">
    <name type="scientific">Aurantiacibacter flavus</name>
    <dbReference type="NCBI Taxonomy" id="3145232"/>
    <lineage>
        <taxon>Bacteria</taxon>
        <taxon>Pseudomonadati</taxon>
        <taxon>Pseudomonadota</taxon>
        <taxon>Alphaproteobacteria</taxon>
        <taxon>Sphingomonadales</taxon>
        <taxon>Erythrobacteraceae</taxon>
        <taxon>Aurantiacibacter</taxon>
    </lineage>
</organism>
<evidence type="ECO:0000256" key="1">
    <source>
        <dbReference type="SAM" id="Phobius"/>
    </source>
</evidence>
<name>A0ABV0D0R5_9SPHN</name>
<dbReference type="Proteomes" id="UP001484535">
    <property type="component" value="Unassembled WGS sequence"/>
</dbReference>
<keyword evidence="1" id="KW-1133">Transmembrane helix</keyword>
<keyword evidence="1" id="KW-0812">Transmembrane</keyword>
<evidence type="ECO:0000313" key="3">
    <source>
        <dbReference type="Proteomes" id="UP001484535"/>
    </source>
</evidence>
<accession>A0ABV0D0R5</accession>
<protein>
    <recommendedName>
        <fullName evidence="4">DUF4175 domain-containing protein</fullName>
    </recommendedName>
</protein>
<gene>
    <name evidence="2" type="ORF">ABDJ38_15040</name>
</gene>
<dbReference type="RefSeq" id="WP_346785943.1">
    <property type="nucleotide sequence ID" value="NZ_JBDLBR010000005.1"/>
</dbReference>
<feature type="transmembrane region" description="Helical" evidence="1">
    <location>
        <begin position="45"/>
        <end position="62"/>
    </location>
</feature>
<feature type="transmembrane region" description="Helical" evidence="1">
    <location>
        <begin position="20"/>
        <end position="39"/>
    </location>
</feature>
<keyword evidence="3" id="KW-1185">Reference proteome</keyword>
<reference evidence="2 3" key="1">
    <citation type="submission" date="2024-05" db="EMBL/GenBank/DDBJ databases">
        <authorList>
            <person name="Park S."/>
        </authorList>
    </citation>
    <scope>NUCLEOTIDE SEQUENCE [LARGE SCALE GENOMIC DNA]</scope>
    <source>
        <strain evidence="2 3">DGU5</strain>
    </source>
</reference>
<dbReference type="EMBL" id="JBDLBR010000005">
    <property type="protein sequence ID" value="MEN7538495.1"/>
    <property type="molecule type" value="Genomic_DNA"/>
</dbReference>
<keyword evidence="1" id="KW-0472">Membrane</keyword>
<proteinExistence type="predicted"/>
<sequence length="67" mass="7223">MTKSRTSARRRPNSLTTIFALPLAIFVSAVAALVIALTGDGWRDAASWVGLAIPVAVLIWAMRARRS</sequence>
<evidence type="ECO:0008006" key="4">
    <source>
        <dbReference type="Google" id="ProtNLM"/>
    </source>
</evidence>
<evidence type="ECO:0000313" key="2">
    <source>
        <dbReference type="EMBL" id="MEN7538495.1"/>
    </source>
</evidence>